<dbReference type="PIRSF" id="PIRSF000077">
    <property type="entry name" value="Thioredoxin"/>
    <property type="match status" value="1"/>
</dbReference>
<dbReference type="Proteomes" id="UP001589776">
    <property type="component" value="Unassembled WGS sequence"/>
</dbReference>
<keyword evidence="3" id="KW-0813">Transport</keyword>
<sequence>MATIKATDDTLDQIIKNNKIVLVDFWAPWCGPCRMMAPVLDQLADEVDKEAVIAKLNVDQNPFASVKYRIQGIPTLKLFVNGREATTFVGIQPLNKLKAFIMQYAN</sequence>
<accession>A0ABV6DLR5</accession>
<dbReference type="InterPro" id="IPR005746">
    <property type="entry name" value="Thioredoxin"/>
</dbReference>
<evidence type="ECO:0000313" key="10">
    <source>
        <dbReference type="EMBL" id="MFC0213543.1"/>
    </source>
</evidence>
<dbReference type="PANTHER" id="PTHR45663:SF11">
    <property type="entry name" value="GEO12009P1"/>
    <property type="match status" value="1"/>
</dbReference>
<dbReference type="Gene3D" id="3.40.30.10">
    <property type="entry name" value="Glutaredoxin"/>
    <property type="match status" value="1"/>
</dbReference>
<evidence type="ECO:0000256" key="3">
    <source>
        <dbReference type="ARBA" id="ARBA00022448"/>
    </source>
</evidence>
<evidence type="ECO:0000259" key="9">
    <source>
        <dbReference type="PROSITE" id="PS51352"/>
    </source>
</evidence>
<keyword evidence="5" id="KW-1015">Disulfide bond</keyword>
<comment type="caution">
    <text evidence="10">The sequence shown here is derived from an EMBL/GenBank/DDBJ whole genome shotgun (WGS) entry which is preliminary data.</text>
</comment>
<dbReference type="SUPFAM" id="SSF52833">
    <property type="entry name" value="Thioredoxin-like"/>
    <property type="match status" value="1"/>
</dbReference>
<gene>
    <name evidence="10" type="primary">trxA</name>
    <name evidence="10" type="ORF">ACFFK0_13950</name>
</gene>
<organism evidence="10 11">
    <name type="scientific">Paenibacillus chartarius</name>
    <dbReference type="NCBI Taxonomy" id="747481"/>
    <lineage>
        <taxon>Bacteria</taxon>
        <taxon>Bacillati</taxon>
        <taxon>Bacillota</taxon>
        <taxon>Bacilli</taxon>
        <taxon>Bacillales</taxon>
        <taxon>Paenibacillaceae</taxon>
        <taxon>Paenibacillus</taxon>
    </lineage>
</organism>
<proteinExistence type="inferred from homology"/>
<dbReference type="NCBIfam" id="TIGR01068">
    <property type="entry name" value="thioredoxin"/>
    <property type="match status" value="1"/>
</dbReference>
<protein>
    <recommendedName>
        <fullName evidence="2 7">Thioredoxin</fullName>
    </recommendedName>
</protein>
<reference evidence="10 11" key="1">
    <citation type="submission" date="2024-09" db="EMBL/GenBank/DDBJ databases">
        <authorList>
            <person name="Sun Q."/>
            <person name="Mori K."/>
        </authorList>
    </citation>
    <scope>NUCLEOTIDE SEQUENCE [LARGE SCALE GENOMIC DNA]</scope>
    <source>
        <strain evidence="10 11">CCM 7759</strain>
    </source>
</reference>
<evidence type="ECO:0000256" key="4">
    <source>
        <dbReference type="ARBA" id="ARBA00022982"/>
    </source>
</evidence>
<evidence type="ECO:0000256" key="5">
    <source>
        <dbReference type="ARBA" id="ARBA00023157"/>
    </source>
</evidence>
<name>A0ABV6DLR5_9BACL</name>
<evidence type="ECO:0000256" key="6">
    <source>
        <dbReference type="ARBA" id="ARBA00023284"/>
    </source>
</evidence>
<dbReference type="InterPro" id="IPR017937">
    <property type="entry name" value="Thioredoxin_CS"/>
</dbReference>
<keyword evidence="4" id="KW-0249">Electron transport</keyword>
<keyword evidence="6" id="KW-0676">Redox-active center</keyword>
<evidence type="ECO:0000256" key="1">
    <source>
        <dbReference type="ARBA" id="ARBA00008987"/>
    </source>
</evidence>
<dbReference type="CDD" id="cd02947">
    <property type="entry name" value="TRX_family"/>
    <property type="match status" value="1"/>
</dbReference>
<keyword evidence="11" id="KW-1185">Reference proteome</keyword>
<dbReference type="PANTHER" id="PTHR45663">
    <property type="entry name" value="GEO12009P1"/>
    <property type="match status" value="1"/>
</dbReference>
<evidence type="ECO:0000256" key="7">
    <source>
        <dbReference type="NCBIfam" id="TIGR01068"/>
    </source>
</evidence>
<evidence type="ECO:0000256" key="8">
    <source>
        <dbReference type="PIRNR" id="PIRNR000077"/>
    </source>
</evidence>
<feature type="domain" description="Thioredoxin" evidence="9">
    <location>
        <begin position="1"/>
        <end position="106"/>
    </location>
</feature>
<dbReference type="PROSITE" id="PS00194">
    <property type="entry name" value="THIOREDOXIN_1"/>
    <property type="match status" value="1"/>
</dbReference>
<evidence type="ECO:0000313" key="11">
    <source>
        <dbReference type="Proteomes" id="UP001589776"/>
    </source>
</evidence>
<dbReference type="RefSeq" id="WP_062494110.1">
    <property type="nucleotide sequence ID" value="NZ_JBHLWN010000054.1"/>
</dbReference>
<dbReference type="EMBL" id="JBHLWN010000054">
    <property type="protein sequence ID" value="MFC0213543.1"/>
    <property type="molecule type" value="Genomic_DNA"/>
</dbReference>
<dbReference type="InterPro" id="IPR036249">
    <property type="entry name" value="Thioredoxin-like_sf"/>
</dbReference>
<dbReference type="PROSITE" id="PS51352">
    <property type="entry name" value="THIOREDOXIN_2"/>
    <property type="match status" value="1"/>
</dbReference>
<comment type="similarity">
    <text evidence="1 8">Belongs to the thioredoxin family.</text>
</comment>
<dbReference type="Pfam" id="PF00085">
    <property type="entry name" value="Thioredoxin"/>
    <property type="match status" value="1"/>
</dbReference>
<dbReference type="PRINTS" id="PR00421">
    <property type="entry name" value="THIOREDOXIN"/>
</dbReference>
<dbReference type="InterPro" id="IPR013766">
    <property type="entry name" value="Thioredoxin_domain"/>
</dbReference>
<evidence type="ECO:0000256" key="2">
    <source>
        <dbReference type="ARBA" id="ARBA00020570"/>
    </source>
</evidence>